<evidence type="ECO:0000256" key="2">
    <source>
        <dbReference type="SAM" id="Phobius"/>
    </source>
</evidence>
<evidence type="ECO:0000313" key="5">
    <source>
        <dbReference type="Proteomes" id="UP000230750"/>
    </source>
</evidence>
<gene>
    <name evidence="4" type="ORF">BSL78_04275</name>
</gene>
<dbReference type="Pfam" id="PF03133">
    <property type="entry name" value="TTL"/>
    <property type="match status" value="2"/>
</dbReference>
<proteinExistence type="predicted"/>
<dbReference type="InterPro" id="IPR004344">
    <property type="entry name" value="TTL/TTLL_fam"/>
</dbReference>
<keyword evidence="5" id="KW-1185">Reference proteome</keyword>
<feature type="region of interest" description="Disordered" evidence="1">
    <location>
        <begin position="585"/>
        <end position="607"/>
    </location>
</feature>
<evidence type="ECO:0000313" key="4">
    <source>
        <dbReference type="EMBL" id="PIK58816.1"/>
    </source>
</evidence>
<dbReference type="InterPro" id="IPR057106">
    <property type="entry name" value="NXPE4_C"/>
</dbReference>
<feature type="transmembrane region" description="Helical" evidence="2">
    <location>
        <begin position="12"/>
        <end position="31"/>
    </location>
</feature>
<keyword evidence="2" id="KW-1133">Transmembrane helix</keyword>
<keyword evidence="2" id="KW-0472">Membrane</keyword>
<name>A0A2G8LEX6_STIJA</name>
<dbReference type="AlphaFoldDB" id="A0A2G8LEX6"/>
<dbReference type="OrthoDB" id="2016263at2759"/>
<organism evidence="4 5">
    <name type="scientific">Stichopus japonicus</name>
    <name type="common">Sea cucumber</name>
    <dbReference type="NCBI Taxonomy" id="307972"/>
    <lineage>
        <taxon>Eukaryota</taxon>
        <taxon>Metazoa</taxon>
        <taxon>Echinodermata</taxon>
        <taxon>Eleutherozoa</taxon>
        <taxon>Echinozoa</taxon>
        <taxon>Holothuroidea</taxon>
        <taxon>Aspidochirotacea</taxon>
        <taxon>Aspidochirotida</taxon>
        <taxon>Stichopodidae</taxon>
        <taxon>Apostichopus</taxon>
    </lineage>
</organism>
<sequence length="1056" mass="120247">MIHKLRRLFRTRLWDILVTALGLLSFSVYILHQSRQDLVGKGDITMVTSKEKAKAGPVISPKRRNGNRTVQWNSLHEYLEELEVQLTKSRHNLEKSILVAGEPGVIGRDLPLYQRAFKNRGFDVKVKNPFNNLPGFSSPLVTDHFSDTLARGTYFALKTFSLSDERPKNIGSNWTVFLCFSYGSGQEAGCWDEGDLSNLKSGQKVNRVPGMRNVLWRKDAFCHSTNEARGVPAIRRNPVSPPCWVLPQQIDQFLGVADALGTDVRWLFKSPSPGGTKQILHPTKDSDFFKIKQYYTTRAIVQQYFPNPLLLHGHVPISIQLYALVTSITPLRVFLHTKGIVQYRFNYAGEFRKIPDKPISLSMLYEILNAEFGSKTDELVKERIEAVVTKVFLISERFISLSAWNIREHSEEMQGCRHCFQLFSLDVILNSTFHPTVIEVNGQPTLPKDLSLSQEIIDDTVSILLADGGTARELERELQNVDFKLGFKGFNCRSTHVLCLSSADLEYLIITRQQTRVKGEYRLIYPSSLGYEYSTVVQDLYRFPLRGLLPFDHVRHRQFAHRFIHSSNDLHDLLTTLQQFSDDHGSKDDDLKNLSSSHSNLRPRKSKITAEVNQTVVNRSSSAEWGDGFYPQLPCSNDEATMPLLSAIYTHPPLNLTPTFDPENTDYYTNVPHDILSVRVWGVAMSCSCEARAFNKFGMSILGHQRWSQRYDETPIVCSLKQNCKLKFLETEDCGLQREVDIKWDDVDRTTSPLCQTGSDIQGRWLIPCESCSSSDSCNWQQAKWQPYSCQYAKITFQDAQNCLAGKKILFIGDSTNRGIMYYLMQRINGSLHQWDKTHQIKSYSNLNENRTVATFAYYPQFWLPSDDRPAFDATVHDIVQHSQPLEDGSNTILVVGGVHWLAPQHLKLMEDALMREGLTNILRVMKGLGAGFHQAVDGVHNLSLADHISLFHHNQELSNFASSLGYRVVDTFNMTMARFTEFRPGTCSCHFHEVVEDGQYLTDALSHLELQEDPKPEVFPNQPHNDWDVPLSYRVLGNINAMYSEMLLSSICDIS</sequence>
<protein>
    <submittedName>
        <fullName evidence="4">Putative cadherin-like and PC-esterase domain-containing protein 1 isoform X2</fullName>
    </submittedName>
</protein>
<evidence type="ECO:0000259" key="3">
    <source>
        <dbReference type="Pfam" id="PF24536"/>
    </source>
</evidence>
<reference evidence="4" key="1">
    <citation type="journal article" date="2017" name="PLoS Biol.">
        <title>The sea cucumber genome provides insights into morphological evolution and visceral regeneration.</title>
        <authorList>
            <person name="Zhang X."/>
            <person name="Sun L."/>
            <person name="Yuan J."/>
            <person name="Sun Y."/>
            <person name="Gao Y."/>
            <person name="Zhang L."/>
            <person name="Li S."/>
            <person name="Dai H."/>
            <person name="Hamel J.F."/>
            <person name="Liu C."/>
            <person name="Yu Y."/>
            <person name="Liu S."/>
            <person name="Lin W."/>
            <person name="Guo K."/>
            <person name="Jin S."/>
            <person name="Xu P."/>
            <person name="Storey K.B."/>
            <person name="Huan P."/>
            <person name="Zhang T."/>
            <person name="Zhou Y."/>
            <person name="Zhang J."/>
            <person name="Lin C."/>
            <person name="Li X."/>
            <person name="Xing L."/>
            <person name="Huo D."/>
            <person name="Sun M."/>
            <person name="Wang L."/>
            <person name="Mercier A."/>
            <person name="Li F."/>
            <person name="Yang H."/>
            <person name="Xiang J."/>
        </authorList>
    </citation>
    <scope>NUCLEOTIDE SEQUENCE [LARGE SCALE GENOMIC DNA]</scope>
    <source>
        <strain evidence="4">Shaxun</strain>
        <tissue evidence="4">Muscle</tissue>
    </source>
</reference>
<dbReference type="PANTHER" id="PTHR14776:SF1">
    <property type="entry name" value="CADHERIN-LIKE AND PC-ESTERASE DOMAIN-CONTAINING PROTEIN 1"/>
    <property type="match status" value="1"/>
</dbReference>
<dbReference type="STRING" id="307972.A0A2G8LEX6"/>
<dbReference type="PANTHER" id="PTHR14776">
    <property type="entry name" value="CADHERIN-LIKE AND PC-ESTERASE DOMAIN-CONTAINING PROTEIN 1"/>
    <property type="match status" value="1"/>
</dbReference>
<dbReference type="PROSITE" id="PS51221">
    <property type="entry name" value="TTL"/>
    <property type="match status" value="1"/>
</dbReference>
<accession>A0A2G8LEX6</accession>
<dbReference type="Pfam" id="PF24536">
    <property type="entry name" value="NXPE4_C"/>
    <property type="match status" value="1"/>
</dbReference>
<dbReference type="EMBL" id="MRZV01000101">
    <property type="protein sequence ID" value="PIK58816.1"/>
    <property type="molecule type" value="Genomic_DNA"/>
</dbReference>
<dbReference type="SUPFAM" id="SSF56059">
    <property type="entry name" value="Glutathione synthetase ATP-binding domain-like"/>
    <property type="match status" value="1"/>
</dbReference>
<feature type="domain" description="NXPE C-terminal" evidence="3">
    <location>
        <begin position="785"/>
        <end position="914"/>
    </location>
</feature>
<evidence type="ECO:0000256" key="1">
    <source>
        <dbReference type="SAM" id="MobiDB-lite"/>
    </source>
</evidence>
<dbReference type="Proteomes" id="UP000230750">
    <property type="component" value="Unassembled WGS sequence"/>
</dbReference>
<dbReference type="Gene3D" id="3.30.470.20">
    <property type="entry name" value="ATP-grasp fold, B domain"/>
    <property type="match status" value="1"/>
</dbReference>
<keyword evidence="2" id="KW-0812">Transmembrane</keyword>
<comment type="caution">
    <text evidence="4">The sequence shown here is derived from an EMBL/GenBank/DDBJ whole genome shotgun (WGS) entry which is preliminary data.</text>
</comment>